<dbReference type="EMBL" id="JMKJ01000437">
    <property type="protein sequence ID" value="KGG50994.1"/>
    <property type="molecule type" value="Genomic_DNA"/>
</dbReference>
<feature type="compositionally biased region" description="Basic and acidic residues" evidence="1">
    <location>
        <begin position="75"/>
        <end position="100"/>
    </location>
</feature>
<proteinExistence type="predicted"/>
<feature type="non-terminal residue" evidence="2">
    <location>
        <position position="118"/>
    </location>
</feature>
<accession>A0A098VQB5</accession>
<reference evidence="2 3" key="1">
    <citation type="submission" date="2014-04" db="EMBL/GenBank/DDBJ databases">
        <title>A new species of microsporidia sheds light on the evolution of extreme parasitism.</title>
        <authorList>
            <person name="Haag K.L."/>
            <person name="James T.Y."/>
            <person name="Larsson R."/>
            <person name="Schaer T.M."/>
            <person name="Refardt D."/>
            <person name="Pombert J.-F."/>
            <person name="Ebert D."/>
        </authorList>
    </citation>
    <scope>NUCLEOTIDE SEQUENCE [LARGE SCALE GENOMIC DNA]</scope>
    <source>
        <strain evidence="2 3">UGP3</strain>
        <tissue evidence="2">Spores</tissue>
    </source>
</reference>
<dbReference type="HOGENOM" id="CLU_2073726_0_0_1"/>
<evidence type="ECO:0000256" key="1">
    <source>
        <dbReference type="SAM" id="MobiDB-lite"/>
    </source>
</evidence>
<name>A0A098VQB5_9MICR</name>
<organism evidence="2 3">
    <name type="scientific">Mitosporidium daphniae</name>
    <dbReference type="NCBI Taxonomy" id="1485682"/>
    <lineage>
        <taxon>Eukaryota</taxon>
        <taxon>Fungi</taxon>
        <taxon>Fungi incertae sedis</taxon>
        <taxon>Microsporidia</taxon>
        <taxon>Mitosporidium</taxon>
    </lineage>
</organism>
<feature type="region of interest" description="Disordered" evidence="1">
    <location>
        <begin position="71"/>
        <end position="100"/>
    </location>
</feature>
<gene>
    <name evidence="2" type="ORF">DI09_498p10</name>
</gene>
<dbReference type="VEuPathDB" id="MicrosporidiaDB:DI09_498p10"/>
<evidence type="ECO:0000313" key="2">
    <source>
        <dbReference type="EMBL" id="KGG50994.1"/>
    </source>
</evidence>
<comment type="caution">
    <text evidence="2">The sequence shown here is derived from an EMBL/GenBank/DDBJ whole genome shotgun (WGS) entry which is preliminary data.</text>
</comment>
<sequence>MYRYTKPDVVVFGRANSKAKGGGPAREIQTVYGGIGDVARKKLCCNVVDNPLIHQVAYYYICSMFESNAKKKNMKEKQNEKRGYFKSRVEEENEREKKKTIEDKEKLRERERENIKCL</sequence>
<dbReference type="Proteomes" id="UP000029725">
    <property type="component" value="Unassembled WGS sequence"/>
</dbReference>
<protein>
    <submittedName>
        <fullName evidence="2">Uncharacterized protein</fullName>
    </submittedName>
</protein>
<evidence type="ECO:0000313" key="3">
    <source>
        <dbReference type="Proteomes" id="UP000029725"/>
    </source>
</evidence>
<keyword evidence="3" id="KW-1185">Reference proteome</keyword>
<dbReference type="AlphaFoldDB" id="A0A098VQB5"/>